<protein>
    <recommendedName>
        <fullName evidence="2">[histone H3]-lysine(4) N-trimethyltransferase</fullName>
        <ecNumber evidence="2">2.1.1.354</ecNumber>
    </recommendedName>
</protein>
<proteinExistence type="predicted"/>
<evidence type="ECO:0000259" key="13">
    <source>
        <dbReference type="PROSITE" id="PS50829"/>
    </source>
</evidence>
<feature type="region of interest" description="Disordered" evidence="11">
    <location>
        <begin position="888"/>
        <end position="1031"/>
    </location>
</feature>
<evidence type="ECO:0000313" key="14">
    <source>
        <dbReference type="EMBL" id="CAF1729329.1"/>
    </source>
</evidence>
<feature type="compositionally biased region" description="Basic and acidic residues" evidence="11">
    <location>
        <begin position="953"/>
        <end position="962"/>
    </location>
</feature>
<feature type="compositionally biased region" description="Polar residues" evidence="11">
    <location>
        <begin position="983"/>
        <end position="996"/>
    </location>
</feature>
<evidence type="ECO:0000256" key="7">
    <source>
        <dbReference type="ARBA" id="ARBA00023015"/>
    </source>
</evidence>
<dbReference type="InterPro" id="IPR003169">
    <property type="entry name" value="GYF"/>
</dbReference>
<dbReference type="GO" id="GO:0048188">
    <property type="term" value="C:Set1C/COMPASS complex"/>
    <property type="evidence" value="ECO:0007669"/>
    <property type="project" value="InterPro"/>
</dbReference>
<feature type="compositionally biased region" description="Basic and acidic residues" evidence="11">
    <location>
        <begin position="1003"/>
        <end position="1013"/>
    </location>
</feature>
<comment type="catalytic activity">
    <reaction evidence="10">
        <text>L-lysyl(4)-[histone H3] + 3 S-adenosyl-L-methionine = N(6),N(6),N(6)-trimethyl-L-lysyl(4)-[histone H3] + 3 S-adenosyl-L-homocysteine + 3 H(+)</text>
        <dbReference type="Rhea" id="RHEA:60260"/>
        <dbReference type="Rhea" id="RHEA-COMP:15537"/>
        <dbReference type="Rhea" id="RHEA-COMP:15547"/>
        <dbReference type="ChEBI" id="CHEBI:15378"/>
        <dbReference type="ChEBI" id="CHEBI:29969"/>
        <dbReference type="ChEBI" id="CHEBI:57856"/>
        <dbReference type="ChEBI" id="CHEBI:59789"/>
        <dbReference type="ChEBI" id="CHEBI:61961"/>
        <dbReference type="EC" id="2.1.1.354"/>
    </reaction>
</comment>
<feature type="domain" description="SET" evidence="12">
    <location>
        <begin position="1181"/>
        <end position="1298"/>
    </location>
</feature>
<dbReference type="PROSITE" id="PS50280">
    <property type="entry name" value="SET"/>
    <property type="match status" value="1"/>
</dbReference>
<dbReference type="InterPro" id="IPR001214">
    <property type="entry name" value="SET_dom"/>
</dbReference>
<dbReference type="PANTHER" id="PTHR45814">
    <property type="entry name" value="HISTONE-LYSINE N-METHYLTRANSFERASE SETD1"/>
    <property type="match status" value="1"/>
</dbReference>
<keyword evidence="7" id="KW-0805">Transcription regulation</keyword>
<evidence type="ECO:0000256" key="10">
    <source>
        <dbReference type="ARBA" id="ARBA00047571"/>
    </source>
</evidence>
<dbReference type="SMART" id="SM00317">
    <property type="entry name" value="SET"/>
    <property type="match status" value="1"/>
</dbReference>
<dbReference type="InterPro" id="IPR037841">
    <property type="entry name" value="SET_SETD1A/B"/>
</dbReference>
<keyword evidence="5" id="KW-0949">S-adenosyl-L-methionine</keyword>
<reference evidence="14" key="1">
    <citation type="submission" date="2021-01" db="EMBL/GenBank/DDBJ databases">
        <authorList>
            <consortium name="Genoscope - CEA"/>
            <person name="William W."/>
        </authorList>
    </citation>
    <scope>NUCLEOTIDE SEQUENCE</scope>
</reference>
<dbReference type="Gene3D" id="3.30.1490.40">
    <property type="match status" value="1"/>
</dbReference>
<feature type="region of interest" description="Disordered" evidence="11">
    <location>
        <begin position="724"/>
        <end position="789"/>
    </location>
</feature>
<evidence type="ECO:0000259" key="12">
    <source>
        <dbReference type="PROSITE" id="PS50280"/>
    </source>
</evidence>
<keyword evidence="9" id="KW-0539">Nucleus</keyword>
<dbReference type="EC" id="2.1.1.354" evidence="2"/>
<dbReference type="PROSITE" id="PS50829">
    <property type="entry name" value="GYF"/>
    <property type="match status" value="1"/>
</dbReference>
<dbReference type="Pfam" id="PF00856">
    <property type="entry name" value="SET"/>
    <property type="match status" value="1"/>
</dbReference>
<feature type="compositionally biased region" description="Polar residues" evidence="11">
    <location>
        <begin position="901"/>
        <end position="912"/>
    </location>
</feature>
<feature type="compositionally biased region" description="Polar residues" evidence="11">
    <location>
        <begin position="780"/>
        <end position="789"/>
    </location>
</feature>
<dbReference type="SUPFAM" id="SSF55277">
    <property type="entry name" value="GYF domain"/>
    <property type="match status" value="1"/>
</dbReference>
<dbReference type="InterPro" id="IPR044570">
    <property type="entry name" value="Set1-like"/>
</dbReference>
<keyword evidence="8" id="KW-0804">Transcription</keyword>
<evidence type="ECO:0000256" key="11">
    <source>
        <dbReference type="SAM" id="MobiDB-lite"/>
    </source>
</evidence>
<dbReference type="InterPro" id="IPR035445">
    <property type="entry name" value="GYF-like_dom_sf"/>
</dbReference>
<dbReference type="GO" id="GO:0140999">
    <property type="term" value="F:histone H3K4 trimethyltransferase activity"/>
    <property type="evidence" value="ECO:0007669"/>
    <property type="project" value="UniProtKB-EC"/>
</dbReference>
<dbReference type="Proteomes" id="UP001295469">
    <property type="component" value="Chromosome C09"/>
</dbReference>
<organism evidence="14">
    <name type="scientific">Brassica napus</name>
    <name type="common">Rape</name>
    <dbReference type="NCBI Taxonomy" id="3708"/>
    <lineage>
        <taxon>Eukaryota</taxon>
        <taxon>Viridiplantae</taxon>
        <taxon>Streptophyta</taxon>
        <taxon>Embryophyta</taxon>
        <taxon>Tracheophyta</taxon>
        <taxon>Spermatophyta</taxon>
        <taxon>Magnoliopsida</taxon>
        <taxon>eudicotyledons</taxon>
        <taxon>Gunneridae</taxon>
        <taxon>Pentapetalae</taxon>
        <taxon>rosids</taxon>
        <taxon>malvids</taxon>
        <taxon>Brassicales</taxon>
        <taxon>Brassicaceae</taxon>
        <taxon>Brassiceae</taxon>
        <taxon>Brassica</taxon>
    </lineage>
</organism>
<keyword evidence="6" id="KW-0156">Chromatin regulator</keyword>
<keyword evidence="4" id="KW-0808">Transferase</keyword>
<gene>
    <name evidence="14" type="ORF">DARMORV10_C09P25030.1</name>
</gene>
<evidence type="ECO:0000256" key="3">
    <source>
        <dbReference type="ARBA" id="ARBA00022603"/>
    </source>
</evidence>
<evidence type="ECO:0000256" key="5">
    <source>
        <dbReference type="ARBA" id="ARBA00022691"/>
    </source>
</evidence>
<dbReference type="Gene3D" id="2.170.270.10">
    <property type="entry name" value="SET domain"/>
    <property type="match status" value="1"/>
</dbReference>
<dbReference type="GO" id="GO:0032259">
    <property type="term" value="P:methylation"/>
    <property type="evidence" value="ECO:0007669"/>
    <property type="project" value="UniProtKB-KW"/>
</dbReference>
<sequence length="1314" mass="145524">MVALDFYFPRKRLSALEPNFSGSTCIGVYSSDDSIAAQDYSCDDSCDDLATVSSARCDFDELCGLDSASEMSCRSNGEGREVHEAGGGSGGTDESEVPGYNTMYASGWMYVNQQGEMCGAYTQQQLFDGLSTGFLPEDLLVYPTINGYMQNSVPLKYFKQFPQHVATGFAYLHNGMINVVPHTETRAEHTASSAAHLISHPPQPSSNGSLLDQRMLNQEEVNLLASFISLGSEHACWFLVDAEGRNHGPYSLLELYNWQQHGHVSDAAMIRDVENKLRPITLASLIGVWRDKCGGENCDESMSGVSFISEVSEELSSQLQSGIIKIARRALLDEIISSTISDFLNAKKRDEHLKSDPPSSAANFVKCISCQVINPEKTTVSTTEATACENIKNEEDPSRIVSESLKYTKSVGSAENFQTSCSAVCGILHNNCMQIMWNAVFYDTVATHTSSWRKNKLWFRSPDTPTVSSYCKGSHTNHSEKPEAAESFTCRVDSSSCKTANSNAYDLATKAASFHEPSSRRVTLPVIDGTESVVASISEHVQRELFSSLETHLTDYIGILIEDGANIAASTVQDGKMHEENSSCLAKSGEKGESSEQITSEDIVANIFITTLQTSSDSPVGDEVDTLDIHEPPPPGCESGITRPSLRCNFRPVRSKESIPEIEEYVATALCRQKLHNVVMKDWKSLFMKCSLKEFLASQKGSHQVSRKETIAPRKLKAITQIKKPVKSSISSHTAEKPKKQCVRSSEKILVKRSKKPPSKDTPSKDLSLSKPSQPKIRNAVQQDQSMYSQPLSSKLEKLRLPYILFYYYYAVIIKNVTKVRKEKVGKDAHRKVISEKNQDVGMADEFDDELLITRLRRISKSKTKELREGTDAGKSCEEISLSAEESVETVGFRDHEENLSNKSSQKVQKANVSKLKRKNTSEVEGAQSCSGANGGYTEISGKDTDTESLGFETRDKASHERLSKRRKKDAAKGKNIVEKSACSVSQKSLKPSESSTLKRKHSLDENVPKDSESAVGNEGKLPGNTSNKMQKGNYFLRIGSKKLKLKRKLLPKHTTELSSIEDLAVDNDSRPTSIALKPLVKLGPKASNKKVLVPMPKSDGCARTSINGWHWRAWSLKASPKERASVRGSSCVHTQHFGSKISSSQNVLSARTNRAKMRNLLAAADGADLLKVSQLKARKKRLRFQQSKIHDWGLVALEPIDAEDFVIEYVGELIRSSISEIREHQYEKMGIGSSYLFRLDDGYVIDATKRGGIARFINHSCEPNCYTKIISVDGKKKIFIYAKRHIDAGEEISYNYKFPLEDNKIPCNCKAQK</sequence>
<dbReference type="EMBL" id="HG994373">
    <property type="protein sequence ID" value="CAF1729329.1"/>
    <property type="molecule type" value="Genomic_DNA"/>
</dbReference>
<comment type="subcellular location">
    <subcellularLocation>
        <location evidence="1">Nucleus</location>
    </subcellularLocation>
</comment>
<accession>A0A816J576</accession>
<evidence type="ECO:0000256" key="8">
    <source>
        <dbReference type="ARBA" id="ARBA00023163"/>
    </source>
</evidence>
<feature type="compositionally biased region" description="Basic and acidic residues" evidence="11">
    <location>
        <begin position="734"/>
        <end position="750"/>
    </location>
</feature>
<dbReference type="CDD" id="cd19169">
    <property type="entry name" value="SET_SETD1"/>
    <property type="match status" value="1"/>
</dbReference>
<name>A0A816J576_BRANA</name>
<evidence type="ECO:0000256" key="6">
    <source>
        <dbReference type="ARBA" id="ARBA00022853"/>
    </source>
</evidence>
<evidence type="ECO:0000256" key="4">
    <source>
        <dbReference type="ARBA" id="ARBA00022679"/>
    </source>
</evidence>
<dbReference type="SUPFAM" id="SSF82199">
    <property type="entry name" value="SET domain"/>
    <property type="match status" value="1"/>
</dbReference>
<feature type="domain" description="GYF" evidence="13">
    <location>
        <begin position="234"/>
        <end position="283"/>
    </location>
</feature>
<dbReference type="InterPro" id="IPR046341">
    <property type="entry name" value="SET_dom_sf"/>
</dbReference>
<feature type="region of interest" description="Disordered" evidence="11">
    <location>
        <begin position="71"/>
        <end position="97"/>
    </location>
</feature>
<dbReference type="PANTHER" id="PTHR45814:SF2">
    <property type="entry name" value="HISTONE-LYSINE N-METHYLTRANSFERASE SETD1"/>
    <property type="match status" value="1"/>
</dbReference>
<evidence type="ECO:0000256" key="2">
    <source>
        <dbReference type="ARBA" id="ARBA00012182"/>
    </source>
</evidence>
<evidence type="ECO:0000256" key="1">
    <source>
        <dbReference type="ARBA" id="ARBA00004123"/>
    </source>
</evidence>
<evidence type="ECO:0000256" key="9">
    <source>
        <dbReference type="ARBA" id="ARBA00023242"/>
    </source>
</evidence>
<keyword evidence="3" id="KW-0489">Methyltransferase</keyword>